<dbReference type="Gene3D" id="1.10.1660.10">
    <property type="match status" value="1"/>
</dbReference>
<evidence type="ECO:0000313" key="4">
    <source>
        <dbReference type="Proteomes" id="UP000782705"/>
    </source>
</evidence>
<evidence type="ECO:0000259" key="2">
    <source>
        <dbReference type="PROSITE" id="PS50937"/>
    </source>
</evidence>
<dbReference type="Pfam" id="PF13411">
    <property type="entry name" value="MerR_1"/>
    <property type="match status" value="1"/>
</dbReference>
<gene>
    <name evidence="3" type="ORF">BAU17_05250</name>
</gene>
<name>A0ABQ6YXI6_9ENTE</name>
<feature type="domain" description="HTH merR-type" evidence="2">
    <location>
        <begin position="1"/>
        <end position="69"/>
    </location>
</feature>
<dbReference type="SMART" id="SM00422">
    <property type="entry name" value="HTH_MERR"/>
    <property type="match status" value="1"/>
</dbReference>
<reference evidence="3 4" key="1">
    <citation type="submission" date="2016-06" db="EMBL/GenBank/DDBJ databases">
        <title>Four novel species of enterococci isolated from chicken manure.</title>
        <authorList>
            <person name="Van Tyne D."/>
        </authorList>
    </citation>
    <scope>NUCLEOTIDE SEQUENCE [LARGE SCALE GENOMIC DNA]</scope>
    <source>
        <strain evidence="3 4">CU12B</strain>
    </source>
</reference>
<comment type="caution">
    <text evidence="3">The sequence shown here is derived from an EMBL/GenBank/DDBJ whole genome shotgun (WGS) entry which is preliminary data.</text>
</comment>
<accession>A0ABQ6YXI6</accession>
<dbReference type="Proteomes" id="UP000782705">
    <property type="component" value="Unassembled WGS sequence"/>
</dbReference>
<dbReference type="PANTHER" id="PTHR30204">
    <property type="entry name" value="REDOX-CYCLING DRUG-SENSING TRANSCRIPTIONAL ACTIVATOR SOXR"/>
    <property type="match status" value="1"/>
</dbReference>
<evidence type="ECO:0000256" key="1">
    <source>
        <dbReference type="ARBA" id="ARBA00023125"/>
    </source>
</evidence>
<keyword evidence="1" id="KW-0238">DNA-binding</keyword>
<dbReference type="CDD" id="cd01109">
    <property type="entry name" value="HTH_YyaN"/>
    <property type="match status" value="1"/>
</dbReference>
<evidence type="ECO:0000313" key="3">
    <source>
        <dbReference type="EMBL" id="KAF1302696.1"/>
    </source>
</evidence>
<dbReference type="InterPro" id="IPR000551">
    <property type="entry name" value="MerR-type_HTH_dom"/>
</dbReference>
<protein>
    <submittedName>
        <fullName evidence="3">Transcriptional regulator</fullName>
    </submittedName>
</protein>
<sequence length="119" mass="13823">MNISEAASIHGLTPSTLRYYEKQGLLPPINRDASGNRDYSVEDINWIGFVKCMRDSGLSVEALARYTALYQMGDDTLVERKQLLIFEYEKLRQKQQQINDTVFKLKSKINHYEANIQNY</sequence>
<dbReference type="RefSeq" id="WP_161902607.1">
    <property type="nucleotide sequence ID" value="NZ_MAEL01000046.1"/>
</dbReference>
<dbReference type="PANTHER" id="PTHR30204:SF98">
    <property type="entry name" value="HTH-TYPE TRANSCRIPTIONAL REGULATOR ADHR"/>
    <property type="match status" value="1"/>
</dbReference>
<dbReference type="SUPFAM" id="SSF46955">
    <property type="entry name" value="Putative DNA-binding domain"/>
    <property type="match status" value="1"/>
</dbReference>
<organism evidence="3 4">
    <name type="scientific">Candidatus Enterococcus willemsii</name>
    <dbReference type="NCBI Taxonomy" id="1857215"/>
    <lineage>
        <taxon>Bacteria</taxon>
        <taxon>Bacillati</taxon>
        <taxon>Bacillota</taxon>
        <taxon>Bacilli</taxon>
        <taxon>Lactobacillales</taxon>
        <taxon>Enterococcaceae</taxon>
        <taxon>Enterococcus</taxon>
    </lineage>
</organism>
<dbReference type="PRINTS" id="PR00040">
    <property type="entry name" value="HTHMERR"/>
</dbReference>
<dbReference type="EMBL" id="MAEL01000046">
    <property type="protein sequence ID" value="KAF1302696.1"/>
    <property type="molecule type" value="Genomic_DNA"/>
</dbReference>
<dbReference type="InterPro" id="IPR009061">
    <property type="entry name" value="DNA-bd_dom_put_sf"/>
</dbReference>
<proteinExistence type="predicted"/>
<dbReference type="PROSITE" id="PS50937">
    <property type="entry name" value="HTH_MERR_2"/>
    <property type="match status" value="1"/>
</dbReference>
<keyword evidence="4" id="KW-1185">Reference proteome</keyword>
<dbReference type="InterPro" id="IPR047057">
    <property type="entry name" value="MerR_fam"/>
</dbReference>